<dbReference type="AlphaFoldDB" id="A0A3B1AJC5"/>
<proteinExistence type="predicted"/>
<sequence length="333" mass="36155">MKRRLFLKAGTVGIASAVSGISGLLSWSSRSYAATINETLYITDGMLPLADGTTAYFRGYSSSAGGLEVPGKSLIVQQGDTVNLTIVNTLGSRHSFVIDGVVDSGTIDGGDTVTVSFTADQAGSYLYYDKINAPYNRVIGLHGGFAVMPQGSDDELYSGSPTFKKQLFWVLNEIDPAWNARMQNGNSPNTAFVPRYFTINGLSARPPGSPSYTDPDVNAFYDPRTTLLGSIGDRTLIRCLNVGMCSHSLHWHANHVEYLSRNGQIRDDIWLKDIIGVDNDMGQFDAIYPFEPPPDAYPSVTKGKYVMHLHDEMSQTAGGGLYQFGAATSIDFK</sequence>
<feature type="domain" description="Plastocyanin-like" evidence="1">
    <location>
        <begin position="68"/>
        <end position="150"/>
    </location>
</feature>
<reference evidence="2" key="1">
    <citation type="submission" date="2018-06" db="EMBL/GenBank/DDBJ databases">
        <authorList>
            <person name="Zhirakovskaya E."/>
        </authorList>
    </citation>
    <scope>NUCLEOTIDE SEQUENCE</scope>
</reference>
<name>A0A3B1AJC5_9ZZZZ</name>
<dbReference type="GO" id="GO:0005507">
    <property type="term" value="F:copper ion binding"/>
    <property type="evidence" value="ECO:0007669"/>
    <property type="project" value="InterPro"/>
</dbReference>
<protein>
    <recommendedName>
        <fullName evidence="1">Plastocyanin-like domain-containing protein</fullName>
    </recommendedName>
</protein>
<dbReference type="InterPro" id="IPR011707">
    <property type="entry name" value="Cu-oxidase-like_N"/>
</dbReference>
<dbReference type="EMBL" id="UOFR01000060">
    <property type="protein sequence ID" value="VAW98469.1"/>
    <property type="molecule type" value="Genomic_DNA"/>
</dbReference>
<evidence type="ECO:0000259" key="1">
    <source>
        <dbReference type="Pfam" id="PF07732"/>
    </source>
</evidence>
<dbReference type="InterPro" id="IPR008972">
    <property type="entry name" value="Cupredoxin"/>
</dbReference>
<dbReference type="SUPFAM" id="SSF49503">
    <property type="entry name" value="Cupredoxins"/>
    <property type="match status" value="2"/>
</dbReference>
<gene>
    <name evidence="2" type="ORF">MNBD_GAMMA21-2188</name>
</gene>
<dbReference type="Pfam" id="PF07732">
    <property type="entry name" value="Cu-oxidase_3"/>
    <property type="match status" value="1"/>
</dbReference>
<organism evidence="2">
    <name type="scientific">hydrothermal vent metagenome</name>
    <dbReference type="NCBI Taxonomy" id="652676"/>
    <lineage>
        <taxon>unclassified sequences</taxon>
        <taxon>metagenomes</taxon>
        <taxon>ecological metagenomes</taxon>
    </lineage>
</organism>
<dbReference type="Gene3D" id="2.60.40.420">
    <property type="entry name" value="Cupredoxins - blue copper proteins"/>
    <property type="match status" value="1"/>
</dbReference>
<accession>A0A3B1AJC5</accession>
<evidence type="ECO:0000313" key="2">
    <source>
        <dbReference type="EMBL" id="VAW98469.1"/>
    </source>
</evidence>